<sequence>MDSFELNVGTVKYEGKGVLINQGGANFLGTAEKPIVVHVDTDTDWPTIIPAGAGVVVAILVAWMTVRVQKNQIQGNISNLRHHWMAELREAAAELIQCTTYMVNMSSVDRKFKYSPEYYQCCARSSQLRAKVELLLSRDDARAKQVRDAGSTALRGAISCKHKQNTGPLLEKISIYKNLLRRELEMAWTDTKRDLGIDQKLFFIRLFKNKKSDEIL</sequence>
<comment type="caution">
    <text evidence="2">The sequence shown here is derived from an EMBL/GenBank/DDBJ whole genome shotgun (WGS) entry which is preliminary data.</text>
</comment>
<proteinExistence type="predicted"/>
<accession>A0A1C2DRB4</accession>
<protein>
    <submittedName>
        <fullName evidence="2">Uncharacterized protein</fullName>
    </submittedName>
</protein>
<dbReference type="RefSeq" id="WP_065990471.1">
    <property type="nucleotide sequence ID" value="NZ_MDEN01000065.1"/>
</dbReference>
<keyword evidence="1" id="KW-0812">Transmembrane</keyword>
<dbReference type="OrthoDB" id="7030850at2"/>
<reference evidence="2 3" key="1">
    <citation type="submission" date="2016-08" db="EMBL/GenBank/DDBJ databases">
        <title>Whole genome sequence of Pseudomonas graminis strain UASWS1507, a potential biological control agent for agriculture.</title>
        <authorList>
            <person name="Crovadore J."/>
            <person name="Calmin G."/>
            <person name="Chablais R."/>
            <person name="Cochard B."/>
            <person name="Lefort F."/>
        </authorList>
    </citation>
    <scope>NUCLEOTIDE SEQUENCE [LARGE SCALE GENOMIC DNA]</scope>
    <source>
        <strain evidence="2 3">UASWS1507</strain>
    </source>
</reference>
<dbReference type="AlphaFoldDB" id="A0A1C2DRB4"/>
<evidence type="ECO:0000313" key="3">
    <source>
        <dbReference type="Proteomes" id="UP000095143"/>
    </source>
</evidence>
<organism evidence="2 3">
    <name type="scientific">Pseudomonas graminis</name>
    <dbReference type="NCBI Taxonomy" id="158627"/>
    <lineage>
        <taxon>Bacteria</taxon>
        <taxon>Pseudomonadati</taxon>
        <taxon>Pseudomonadota</taxon>
        <taxon>Gammaproteobacteria</taxon>
        <taxon>Pseudomonadales</taxon>
        <taxon>Pseudomonadaceae</taxon>
        <taxon>Pseudomonas</taxon>
    </lineage>
</organism>
<keyword evidence="1" id="KW-0472">Membrane</keyword>
<gene>
    <name evidence="2" type="ORF">BBI10_17350</name>
</gene>
<dbReference type="EMBL" id="MDEN01000065">
    <property type="protein sequence ID" value="OCX17287.1"/>
    <property type="molecule type" value="Genomic_DNA"/>
</dbReference>
<dbReference type="Proteomes" id="UP000095143">
    <property type="component" value="Unassembled WGS sequence"/>
</dbReference>
<evidence type="ECO:0000256" key="1">
    <source>
        <dbReference type="SAM" id="Phobius"/>
    </source>
</evidence>
<keyword evidence="1" id="KW-1133">Transmembrane helix</keyword>
<evidence type="ECO:0000313" key="2">
    <source>
        <dbReference type="EMBL" id="OCX17287.1"/>
    </source>
</evidence>
<name>A0A1C2DRB4_9PSED</name>
<feature type="transmembrane region" description="Helical" evidence="1">
    <location>
        <begin position="48"/>
        <end position="66"/>
    </location>
</feature>